<organism evidence="4 5">
    <name type="scientific">Mycoplasmopsis columbina SF7</name>
    <dbReference type="NCBI Taxonomy" id="1037410"/>
    <lineage>
        <taxon>Bacteria</taxon>
        <taxon>Bacillati</taxon>
        <taxon>Mycoplasmatota</taxon>
        <taxon>Mycoplasmoidales</taxon>
        <taxon>Metamycoplasmataceae</taxon>
        <taxon>Mycoplasmopsis</taxon>
    </lineage>
</organism>
<sequence>MKKNKKIAIISLTSLLAIGTVAGIAGGLASNSKKDTTDSDQKIIDALNNLNVSFDYENKDSTFVENVTLQKIIKSIQQSNLNNVKIADLTIVKTNKEEGNIEIQYRLSAKNTDKKDILGKARITIIDGFRKGNQEEYVNNQKNKLLNLELTSSYQDKENTYANEALLDNVRVSLNDETVINEFTNLAINKVNLTSNNAEGKIEVIINLSYNDSILNQIISTEKFIVIEGFKTRTENNPQPNDDSEAKKKEIARLNQLVASEQVKNSQILPSLIKIKNLDNYVTLTIEDSVNETEVVNINIANKNDKEGTLTLSYRLKSVIENEAVYSDNKQINISGFSTELERLNGLELLSINHENKENTLPSEINIDNLTFNFVNSDSMAKVIEISTSNANDENGTLTVSFKYQSTRLNLTDVVSETKTINLDGFNSYAKMREREINRLNSLINNDAFAQNFNVDNAIKSQTLPSEISDEQIQISKPESNNSAKIFITEVKNKNDQDGTILLTYKLQSLKDPSIFENIQSSSIGQVTIRNFLTYEQAKNAELNRLNSTAWEIDYPGKEETITSQAQENKFTLTNSTNNEILTNVRVVSTDPINGEISLEYVVKSTNSRFSDEIIASSTKTATIIGFKSDEEAKLLRYVNTNYNPDLKTELASNPNIRLFATSINADNFKYYFNEPVLENVNIQLTDFILDKDNPLKLKVNYQASRDGVVVNTFKNFDFTNSFINLIDKIQYTKIEQLFDIDFYALYQYSLEQIKANEKLQNLIFKPKFNKVQRFFTYKLDFDTLTTQNSTETRQYLDFYNEKNNYEYIIPHLSANINFFLQDNVVKTLSLSQNNGRAYVDAQNYTYTNAYKATNYYQQPLTTSLHQLIKEEAQKIKSEEGIPDQDVNKLINFFEPFKNDITPPNRIKAKRRILTRIINKYIKFDNFESIEVVDYNNKLNPNIYEYFDDKNVLRFRVQGTNKITNQSETFFFVWRASNWDPESEVNKLISIIKSNDMGKIFANSTVKNPNKTHNNILASQAWSEFENLYTLPSQGEYRIGLIPQSLKRPDDSYASDKDGWADLRFTLYKGNEVVNSNLTTNKLRVNFFKLATKDDYKPRNGEWFTAEDFFGNGYSQPSQVIKDKIAQINGTDFEYNYGQGNMKLVDPYKIIEQKAFDKLNYLFKFTGVSTSSTSNNEGFGNFDSADGESGENVTPADPTKIYDGVSESAVNVNELARDYYIYYFNVQIDPRTKNLPDTDHRKRERLAFSLGFINKNNPNERWLTRTDEDNLIRLINLKNDYSELIAPESALNSITPEDIVKQENYLGNLISQITASDFAKEIERANENNFPTIERLTIRNNLTYDDKSFKYDYYKIAEVKLPNDQEGSAYIRFKYKDPKEERTIQGSTWYKINGFKINSSEPRKDTSSRDVIYSNLNSYYGLTKVFLNDQANSSVLRKRYIEMNYKDVQIEKAENNRAMTWLFKKDYFASQLDREGIRDPKLNFHFSANSVVINEQRYERILNLDQGLNFTIDYQELKARGHIDIYDKTESVFSKNYGPIEIPYHATFTLTSEGILFNFELRDEGSYQIVDKNINSVLFDKFRQQDEVNKHWNEFLPEKAMYFDKNGARVEVEYENNIANEVFNSKQTNTYNYTKMDYTPENQPIILYNETYEDEDLFKYDPNQMIKWKWHEGYKLSNTFMNLKYNHPKVKEVMARTFAMNRGSATMLGKVNDDPNDGRFYAITNNHVVGMRNVPDPTISVEVQNTTLTRAGYNIGNNVDNGPGYWGGLYVENTQIIPVWTGKNQLDNSGNSAQFLDITVFIVDINPIIQNATKAGKIETAQWYKNWFNLPNLKLNSITKDYQWSTLSKNGSYTTGEIFNGWPYGKQGGYIVNRSGKGSVNESFTRKDGYLTPIYFNAGNSGTGVLDADGNYVAAINSGRPLSALVSWYGLRPGVNYFGIIEKGENVLDLANKNSLASNIMKFNAYDPTIAVSYWIRDLDN</sequence>
<keyword evidence="5" id="KW-1185">Reference proteome</keyword>
<comment type="caution">
    <text evidence="4">The sequence shown here is derived from an EMBL/GenBank/DDBJ whole genome shotgun (WGS) entry which is preliminary data.</text>
</comment>
<feature type="domain" description="Lipoprotein-associated type-17" evidence="3">
    <location>
        <begin position="146"/>
        <end position="232"/>
    </location>
</feature>
<evidence type="ECO:0000256" key="1">
    <source>
        <dbReference type="SAM" id="MobiDB-lite"/>
    </source>
</evidence>
<dbReference type="Proteomes" id="UP000004978">
    <property type="component" value="Unassembled WGS sequence"/>
</dbReference>
<name>F9UJJ3_9BACT</name>
<feature type="domain" description="Lipoprotein-associated type-17" evidence="3">
    <location>
        <begin position="1291"/>
        <end position="1396"/>
    </location>
</feature>
<reference evidence="4 5" key="1">
    <citation type="journal article" date="2013" name="Genome Announc.">
        <title>Genome Sequence of Mycoplasma columbinum Strain SF7.</title>
        <authorList>
            <person name="Guo Z."/>
            <person name="Xu X."/>
            <person name="Zheng Q."/>
            <person name="Li T."/>
            <person name="Kuang S."/>
            <person name="Zhang Z."/>
            <person name="Chen Y."/>
            <person name="Lu X."/>
            <person name="Zhou R."/>
            <person name="Bi D."/>
            <person name="Jin H."/>
        </authorList>
    </citation>
    <scope>NUCLEOTIDE SEQUENCE [LARGE SCALE GENOMIC DNA]</scope>
    <source>
        <strain evidence="4 5">SF7</strain>
    </source>
</reference>
<feature type="domain" description="Lipoprotein-associated type-17" evidence="3">
    <location>
        <begin position="255"/>
        <end position="339"/>
    </location>
</feature>
<dbReference type="EMBL" id="AFXA01000008">
    <property type="protein sequence ID" value="EGV00374.1"/>
    <property type="molecule type" value="Genomic_DNA"/>
</dbReference>
<feature type="chain" id="PRO_5003387972" description="Lipoprotein-associated type-17 domain-containing protein" evidence="2">
    <location>
        <begin position="23"/>
        <end position="1981"/>
    </location>
</feature>
<feature type="region of interest" description="Disordered" evidence="1">
    <location>
        <begin position="1177"/>
        <end position="1200"/>
    </location>
</feature>
<dbReference type="RefSeq" id="WP_006608460.1">
    <property type="nucleotide sequence ID" value="NZ_AFXA01000008.1"/>
</dbReference>
<evidence type="ECO:0000313" key="4">
    <source>
        <dbReference type="EMBL" id="EGV00374.1"/>
    </source>
</evidence>
<feature type="domain" description="Lipoprotein-associated type-17" evidence="3">
    <location>
        <begin position="47"/>
        <end position="130"/>
    </location>
</feature>
<feature type="domain" description="Lipoprotein-associated type-17" evidence="3">
    <location>
        <begin position="449"/>
        <end position="534"/>
    </location>
</feature>
<dbReference type="eggNOG" id="ENOG5030MDZ">
    <property type="taxonomic scope" value="Bacteria"/>
</dbReference>
<gene>
    <name evidence="4" type="ORF">MCSF7_00191</name>
</gene>
<feature type="signal peptide" evidence="2">
    <location>
        <begin position="1"/>
        <end position="22"/>
    </location>
</feature>
<proteinExistence type="predicted"/>
<dbReference type="InterPro" id="IPR007326">
    <property type="entry name" value="Lipoprotein-assoc_dom"/>
</dbReference>
<evidence type="ECO:0000259" key="3">
    <source>
        <dbReference type="Pfam" id="PF04200"/>
    </source>
</evidence>
<keyword evidence="2" id="KW-0732">Signal</keyword>
<evidence type="ECO:0000256" key="2">
    <source>
        <dbReference type="SAM" id="SignalP"/>
    </source>
</evidence>
<dbReference type="NCBIfam" id="NF045847">
    <property type="entry name" value="MGA1079_SerProt"/>
    <property type="match status" value="1"/>
</dbReference>
<protein>
    <recommendedName>
        <fullName evidence="3">Lipoprotein-associated type-17 domain-containing protein</fullName>
    </recommendedName>
</protein>
<accession>F9UJJ3</accession>
<evidence type="ECO:0000313" key="5">
    <source>
        <dbReference type="Proteomes" id="UP000004978"/>
    </source>
</evidence>
<dbReference type="Pfam" id="PF04200">
    <property type="entry name" value="Lipoprotein_17"/>
    <property type="match status" value="6"/>
</dbReference>
<feature type="domain" description="Lipoprotein-associated type-17" evidence="3">
    <location>
        <begin position="349"/>
        <end position="428"/>
    </location>
</feature>